<evidence type="ECO:0000256" key="2">
    <source>
        <dbReference type="SAM" id="MobiDB-lite"/>
    </source>
</evidence>
<dbReference type="EMBL" id="SRSF01000001">
    <property type="protein sequence ID" value="THH41155.1"/>
    <property type="molecule type" value="Genomic_DNA"/>
</dbReference>
<protein>
    <recommendedName>
        <fullName evidence="3">Mannosyl-glycoprotein endo-beta-N-acetylglucosamidase-like domain-containing protein</fullName>
    </recommendedName>
</protein>
<dbReference type="RefSeq" id="WP_136455981.1">
    <property type="nucleotide sequence ID" value="NZ_SRSF01000001.1"/>
</dbReference>
<evidence type="ECO:0000313" key="4">
    <source>
        <dbReference type="EMBL" id="THH41155.1"/>
    </source>
</evidence>
<dbReference type="InterPro" id="IPR002901">
    <property type="entry name" value="MGlyc_endo_b_GlcNAc-like_dom"/>
</dbReference>
<dbReference type="InterPro" id="IPR051056">
    <property type="entry name" value="Glycosyl_Hydrolase_73"/>
</dbReference>
<organism evidence="4 5">
    <name type="scientific">Neolewinella litorea</name>
    <dbReference type="NCBI Taxonomy" id="2562452"/>
    <lineage>
        <taxon>Bacteria</taxon>
        <taxon>Pseudomonadati</taxon>
        <taxon>Bacteroidota</taxon>
        <taxon>Saprospiria</taxon>
        <taxon>Saprospirales</taxon>
        <taxon>Lewinellaceae</taxon>
        <taxon>Neolewinella</taxon>
    </lineage>
</organism>
<reference evidence="4 5" key="1">
    <citation type="submission" date="2019-04" db="EMBL/GenBank/DDBJ databases">
        <title>Lewinella litorea sp. nov., isolated from a marine sand.</title>
        <authorList>
            <person name="Yoon J.-H."/>
        </authorList>
    </citation>
    <scope>NUCLEOTIDE SEQUENCE [LARGE SCALE GENOMIC DNA]</scope>
    <source>
        <strain evidence="4 5">HSMS-39</strain>
    </source>
</reference>
<dbReference type="Proteomes" id="UP000308528">
    <property type="component" value="Unassembled WGS sequence"/>
</dbReference>
<comment type="caution">
    <text evidence="4">The sequence shown here is derived from an EMBL/GenBank/DDBJ whole genome shotgun (WGS) entry which is preliminary data.</text>
</comment>
<dbReference type="PANTHER" id="PTHR33308:SF9">
    <property type="entry name" value="PEPTIDOGLYCAN HYDROLASE FLGJ"/>
    <property type="match status" value="1"/>
</dbReference>
<dbReference type="OrthoDB" id="1494019at2"/>
<dbReference type="Pfam" id="PF01832">
    <property type="entry name" value="Glucosaminidase"/>
    <property type="match status" value="1"/>
</dbReference>
<feature type="region of interest" description="Disordered" evidence="2">
    <location>
        <begin position="96"/>
        <end position="115"/>
    </location>
</feature>
<feature type="domain" description="Mannosyl-glycoprotein endo-beta-N-acetylglucosamidase-like" evidence="3">
    <location>
        <begin position="142"/>
        <end position="247"/>
    </location>
</feature>
<dbReference type="AlphaFoldDB" id="A0A4S4NPZ0"/>
<gene>
    <name evidence="4" type="ORF">E4021_00735</name>
</gene>
<evidence type="ECO:0000259" key="3">
    <source>
        <dbReference type="Pfam" id="PF01832"/>
    </source>
</evidence>
<keyword evidence="5" id="KW-1185">Reference proteome</keyword>
<keyword evidence="1" id="KW-0378">Hydrolase</keyword>
<accession>A0A4S4NPZ0</accession>
<dbReference type="GO" id="GO:0004040">
    <property type="term" value="F:amidase activity"/>
    <property type="evidence" value="ECO:0007669"/>
    <property type="project" value="InterPro"/>
</dbReference>
<sequence length="251" mass="27808">MSRSSSPAHGGGPEKVLNVNWRLLGRRLRSRGGQYVKSARYRAAQTEYIPPTWMTYLRLTWFRVGLIALAAFVFTQKQIDFTVTVGAAGTGITGEAQRTASSPVHTSTLSMLPSGTPATPSWTVDRLDAAATRAYIDRFARVARTEADKFGIPVPVKLAMAILESDAGSAAAAVEDNNHFPTATPRHRFDNAWSSWRAHSETIKKRFPQLAYESVNHQQWIAALAQTNYSADPGYADKLLQIIERFELDRL</sequence>
<dbReference type="PANTHER" id="PTHR33308">
    <property type="entry name" value="PEPTIDOGLYCAN HYDROLASE FLGJ"/>
    <property type="match status" value="1"/>
</dbReference>
<dbReference type="Gene3D" id="1.10.530.10">
    <property type="match status" value="1"/>
</dbReference>
<evidence type="ECO:0000313" key="5">
    <source>
        <dbReference type="Proteomes" id="UP000308528"/>
    </source>
</evidence>
<name>A0A4S4NPZ0_9BACT</name>
<proteinExistence type="predicted"/>
<evidence type="ECO:0000256" key="1">
    <source>
        <dbReference type="ARBA" id="ARBA00022801"/>
    </source>
</evidence>